<dbReference type="OrthoDB" id="9814853at2"/>
<feature type="domain" description="Replication-associated protein ORF2/G2P" evidence="1">
    <location>
        <begin position="71"/>
        <end position="173"/>
    </location>
</feature>
<gene>
    <name evidence="2" type="ORF">DS742_05305</name>
</gene>
<dbReference type="Pfam" id="PF23343">
    <property type="entry name" value="REP_ORF2-G2P"/>
    <property type="match status" value="1"/>
</dbReference>
<protein>
    <recommendedName>
        <fullName evidence="1">Replication-associated protein ORF2/G2P domain-containing protein</fullName>
    </recommendedName>
</protein>
<dbReference type="InterPro" id="IPR056906">
    <property type="entry name" value="ORF2/G2P_dom"/>
</dbReference>
<name>A0A3E2NFS0_9FIRM</name>
<dbReference type="Proteomes" id="UP000260680">
    <property type="component" value="Unassembled WGS sequence"/>
</dbReference>
<organism evidence="2 3">
    <name type="scientific">Lacrimispora amygdalina</name>
    <dbReference type="NCBI Taxonomy" id="253257"/>
    <lineage>
        <taxon>Bacteria</taxon>
        <taxon>Bacillati</taxon>
        <taxon>Bacillota</taxon>
        <taxon>Clostridia</taxon>
        <taxon>Lachnospirales</taxon>
        <taxon>Lachnospiraceae</taxon>
        <taxon>Lacrimispora</taxon>
    </lineage>
</organism>
<comment type="caution">
    <text evidence="2">The sequence shown here is derived from an EMBL/GenBank/DDBJ whole genome shotgun (WGS) entry which is preliminary data.</text>
</comment>
<proteinExistence type="predicted"/>
<evidence type="ECO:0000259" key="1">
    <source>
        <dbReference type="Pfam" id="PF23343"/>
    </source>
</evidence>
<evidence type="ECO:0000313" key="3">
    <source>
        <dbReference type="Proteomes" id="UP000260680"/>
    </source>
</evidence>
<accession>A0A3E2NFS0</accession>
<evidence type="ECO:0000313" key="2">
    <source>
        <dbReference type="EMBL" id="RFZ79879.1"/>
    </source>
</evidence>
<dbReference type="RefSeq" id="WP_117415977.1">
    <property type="nucleotide sequence ID" value="NZ_QOHO01000016.1"/>
</dbReference>
<dbReference type="EMBL" id="QOHO01000016">
    <property type="protein sequence ID" value="RFZ79879.1"/>
    <property type="molecule type" value="Genomic_DNA"/>
</dbReference>
<dbReference type="AlphaFoldDB" id="A0A3E2NFS0"/>
<reference evidence="2 3" key="1">
    <citation type="submission" date="2018-07" db="EMBL/GenBank/DDBJ databases">
        <title>New species, Clostridium PI-S10-A1B.</title>
        <authorList>
            <person name="Krishna G."/>
            <person name="Summeta K."/>
            <person name="Shikha S."/>
            <person name="Prabhu P.B."/>
            <person name="Suresh K."/>
        </authorList>
    </citation>
    <scope>NUCLEOTIDE SEQUENCE [LARGE SCALE GENOMIC DNA]</scope>
    <source>
        <strain evidence="2 3">PI-S10-A1B</strain>
    </source>
</reference>
<sequence>MHRYKQIEFKAGITIEVIKCIPRGCRGSGYGIPIKKKTSEEMAEANMRQAARKLARKINANFKPGDWHAVLTYRKETRPDPDTAHKTIKKLIDGLRGRYRKNGFDMKYILVTEYKNKAIHHHLIINNVNDGKKTTSDYIRELWKGNGNPKFVSLYDNGDYRKLADYFIKETEKTFREGDSPVRQRYSCSRNLITPKPHSRIRKTKSLWNMDPKPRPGYYIDQDSLYNGTDKLGYPYQRYILIKINPTDKDWEPCNGFPPDIGE</sequence>